<proteinExistence type="predicted"/>
<dbReference type="Proteomes" id="UP001529235">
    <property type="component" value="Unassembled WGS sequence"/>
</dbReference>
<gene>
    <name evidence="1" type="ORF">QPL79_09090</name>
</gene>
<evidence type="ECO:0000313" key="1">
    <source>
        <dbReference type="EMBL" id="MDK6029517.1"/>
    </source>
</evidence>
<dbReference type="AlphaFoldDB" id="A0ABD4Z912"/>
<organism evidence="1 2">
    <name type="scientific">Ignisphaera cupida</name>
    <dbReference type="NCBI Taxonomy" id="3050454"/>
    <lineage>
        <taxon>Archaea</taxon>
        <taxon>Thermoproteota</taxon>
        <taxon>Thermoprotei</taxon>
        <taxon>Desulfurococcales</taxon>
        <taxon>Desulfurococcaceae</taxon>
        <taxon>Ignisphaera</taxon>
    </lineage>
</organism>
<keyword evidence="2" id="KW-1185">Reference proteome</keyword>
<accession>A0ABD4Z912</accession>
<reference evidence="1 2" key="1">
    <citation type="submission" date="2023-05" db="EMBL/GenBank/DDBJ databases">
        <title>A new hyperthermophilic archaea 'Ignisphaera cupida' sp. nov. and description of the family 'Ignisphaeraceae' fam. nov.</title>
        <authorList>
            <person name="Podosokorskaya O.A."/>
            <person name="Elcheninov A.G."/>
            <person name="Klukina A."/>
            <person name="Merkel A.Y."/>
        </authorList>
    </citation>
    <scope>NUCLEOTIDE SEQUENCE [LARGE SCALE GENOMIC DNA]</scope>
    <source>
        <strain evidence="1 2">4213-co</strain>
    </source>
</reference>
<comment type="caution">
    <text evidence="1">The sequence shown here is derived from an EMBL/GenBank/DDBJ whole genome shotgun (WGS) entry which is preliminary data.</text>
</comment>
<dbReference type="EMBL" id="JASNVW010000010">
    <property type="protein sequence ID" value="MDK6029517.1"/>
    <property type="molecule type" value="Genomic_DNA"/>
</dbReference>
<sequence length="185" mass="21100">MVLVFKPCVDVNVDGFEVWRYEGSICGLLFKDCIGFDEELEEKYYDVECACKKFDANKALELIEVLVQKGVMWVVATVEAFHEPAGPTKFYEVSAQAVWVRDDPEAIVDIYWVLIKVLSMLLAQSSKPVTDAELKHYFTYPHLLYALYNEFKALLEEHGKRLGNGYLLVNPSKMDYCLSASVSSF</sequence>
<evidence type="ECO:0000313" key="2">
    <source>
        <dbReference type="Proteomes" id="UP001529235"/>
    </source>
</evidence>
<dbReference type="RefSeq" id="WP_285274504.1">
    <property type="nucleotide sequence ID" value="NZ_JASNVW010000010.1"/>
</dbReference>
<protein>
    <submittedName>
        <fullName evidence="1">Uncharacterized protein</fullName>
    </submittedName>
</protein>
<name>A0ABD4Z912_9CREN</name>